<dbReference type="Proteomes" id="UP000821845">
    <property type="component" value="Chromosome 1"/>
</dbReference>
<accession>A0ACB7TCR9</accession>
<keyword evidence="2" id="KW-1185">Reference proteome</keyword>
<gene>
    <name evidence="1" type="ORF">HPB50_000625</name>
</gene>
<sequence>MDYSTTKKAWSDAETRAVISLWEEHLTDLRRAKRNIKIYTAIAEKLQALGFDKNTKEVKKKIENLGNKYRAIKRKQTGTGSGAISWPHYWDIQRFLGSLPLNDESLAEEGGFIQGSPAQEILVVAIGVTILTLAFCADVNSDRTYQGILLSMCGSKWRYASAVSVLLTCYGVCVTYLIVIGDQYDRIFASLHGPDFCHKWYMAREFTITLTAVAIVLPLNMLQHIEFLKCASSLGLLAVLYPCVLTGIAYFTEPRPDDLYIKVWPTSLPDVFLSTPVFCFAYQSHEVVISAYAAMRQRCLWNMAKAIAFCTVALFAIYSTVGCFGYLTYGAAVRPDIMEMFDATRAWVLIGLLALIFKMAVTYPLPALCARDSIEELYLELRGGAPDDRMHMHARKTKLSLAWFAGTVGVAILPVDIGVAIKFLGCLAALNVFVFPGMCLLGYTKLKGASTTYMHWHLLLGSFMVLAGAALFVVVLLHVVLVELVSGHANHLCS</sequence>
<name>A0ACB7TCR9_HYAAI</name>
<protein>
    <submittedName>
        <fullName evidence="1">Uncharacterized protein</fullName>
    </submittedName>
</protein>
<dbReference type="EMBL" id="CM023481">
    <property type="protein sequence ID" value="KAH6943911.1"/>
    <property type="molecule type" value="Genomic_DNA"/>
</dbReference>
<organism evidence="1 2">
    <name type="scientific">Hyalomma asiaticum</name>
    <name type="common">Tick</name>
    <dbReference type="NCBI Taxonomy" id="266040"/>
    <lineage>
        <taxon>Eukaryota</taxon>
        <taxon>Metazoa</taxon>
        <taxon>Ecdysozoa</taxon>
        <taxon>Arthropoda</taxon>
        <taxon>Chelicerata</taxon>
        <taxon>Arachnida</taxon>
        <taxon>Acari</taxon>
        <taxon>Parasitiformes</taxon>
        <taxon>Ixodida</taxon>
        <taxon>Ixodoidea</taxon>
        <taxon>Ixodidae</taxon>
        <taxon>Hyalomminae</taxon>
        <taxon>Hyalomma</taxon>
    </lineage>
</organism>
<comment type="caution">
    <text evidence="1">The sequence shown here is derived from an EMBL/GenBank/DDBJ whole genome shotgun (WGS) entry which is preliminary data.</text>
</comment>
<proteinExistence type="predicted"/>
<reference evidence="1" key="1">
    <citation type="submission" date="2020-05" db="EMBL/GenBank/DDBJ databases">
        <title>Large-scale comparative analyses of tick genomes elucidate their genetic diversity and vector capacities.</title>
        <authorList>
            <person name="Jia N."/>
            <person name="Wang J."/>
            <person name="Shi W."/>
            <person name="Du L."/>
            <person name="Sun Y."/>
            <person name="Zhan W."/>
            <person name="Jiang J."/>
            <person name="Wang Q."/>
            <person name="Zhang B."/>
            <person name="Ji P."/>
            <person name="Sakyi L.B."/>
            <person name="Cui X."/>
            <person name="Yuan T."/>
            <person name="Jiang B."/>
            <person name="Yang W."/>
            <person name="Lam T.T.-Y."/>
            <person name="Chang Q."/>
            <person name="Ding S."/>
            <person name="Wang X."/>
            <person name="Zhu J."/>
            <person name="Ruan X."/>
            <person name="Zhao L."/>
            <person name="Wei J."/>
            <person name="Que T."/>
            <person name="Du C."/>
            <person name="Cheng J."/>
            <person name="Dai P."/>
            <person name="Han X."/>
            <person name="Huang E."/>
            <person name="Gao Y."/>
            <person name="Liu J."/>
            <person name="Shao H."/>
            <person name="Ye R."/>
            <person name="Li L."/>
            <person name="Wei W."/>
            <person name="Wang X."/>
            <person name="Wang C."/>
            <person name="Yang T."/>
            <person name="Huo Q."/>
            <person name="Li W."/>
            <person name="Guo W."/>
            <person name="Chen H."/>
            <person name="Zhou L."/>
            <person name="Ni X."/>
            <person name="Tian J."/>
            <person name="Zhou Y."/>
            <person name="Sheng Y."/>
            <person name="Liu T."/>
            <person name="Pan Y."/>
            <person name="Xia L."/>
            <person name="Li J."/>
            <person name="Zhao F."/>
            <person name="Cao W."/>
        </authorList>
    </citation>
    <scope>NUCLEOTIDE SEQUENCE</scope>
    <source>
        <strain evidence="1">Hyas-2018</strain>
    </source>
</reference>
<evidence type="ECO:0000313" key="1">
    <source>
        <dbReference type="EMBL" id="KAH6943911.1"/>
    </source>
</evidence>
<evidence type="ECO:0000313" key="2">
    <source>
        <dbReference type="Proteomes" id="UP000821845"/>
    </source>
</evidence>